<dbReference type="EMBL" id="CYKH01001771">
    <property type="protein sequence ID" value="CUG89799.1"/>
    <property type="molecule type" value="Genomic_DNA"/>
</dbReference>
<dbReference type="AlphaFoldDB" id="A0A0S4JIB4"/>
<dbReference type="Proteomes" id="UP000051952">
    <property type="component" value="Unassembled WGS sequence"/>
</dbReference>
<feature type="compositionally biased region" description="Low complexity" evidence="1">
    <location>
        <begin position="177"/>
        <end position="193"/>
    </location>
</feature>
<feature type="region of interest" description="Disordered" evidence="1">
    <location>
        <begin position="63"/>
        <end position="203"/>
    </location>
</feature>
<proteinExistence type="predicted"/>
<feature type="compositionally biased region" description="Low complexity" evidence="1">
    <location>
        <begin position="1"/>
        <end position="17"/>
    </location>
</feature>
<dbReference type="InterPro" id="IPR002060">
    <property type="entry name" value="Squ/phyt_synthse"/>
</dbReference>
<dbReference type="VEuPathDB" id="TriTrypDB:BSAL_23470"/>
<name>A0A0S4JIB4_BODSA</name>
<feature type="compositionally biased region" description="Polar residues" evidence="1">
    <location>
        <begin position="18"/>
        <end position="29"/>
    </location>
</feature>
<evidence type="ECO:0000313" key="3">
    <source>
        <dbReference type="Proteomes" id="UP000051952"/>
    </source>
</evidence>
<dbReference type="OrthoDB" id="270318at2759"/>
<gene>
    <name evidence="2" type="ORF">BSAL_23470</name>
</gene>
<dbReference type="Gene3D" id="1.10.600.10">
    <property type="entry name" value="Farnesyl Diphosphate Synthase"/>
    <property type="match status" value="1"/>
</dbReference>
<feature type="region of interest" description="Disordered" evidence="1">
    <location>
        <begin position="1"/>
        <end position="41"/>
    </location>
</feature>
<feature type="compositionally biased region" description="Pro residues" evidence="1">
    <location>
        <begin position="114"/>
        <end position="124"/>
    </location>
</feature>
<keyword evidence="3" id="KW-1185">Reference proteome</keyword>
<evidence type="ECO:0000313" key="2">
    <source>
        <dbReference type="EMBL" id="CUG89799.1"/>
    </source>
</evidence>
<sequence length="623" mass="68941">MQLRRTSTTTSSGGNTNQKPTAPRMSSSIRRAAEDDGFGGFDGNMFGVEGGGSVMGFVNTKRRQQKEAEAAGVLPCDIPNSDAAEQSAAAASQEELMAQIASTGKLPSPKRDNPPPATPPPPPQGTAKQSSAVQQPDVCKPAPTTPTPITRSSLPKPLPAGQQPPKGVPPRKPMTGSSSSKSNPAAASAAAASTPLPQYTGASDAADYYKDLPRQEMTKEEMWTKIQQRAVDEASQKQTGIETTEAEYLKMEEELKEGDLFHYRVGESAFPDETMRRDYWAMWQLLVSLNKARWSMLEIHNQRGVKTTGANMKMLFWKESIYQIAEKREMAQGQFVESHAVLRPFASAIKRHPNITKTFVRGFADARLKVLQQPANMKQLFDHFDKFYGHFFNVMLEILDIKDDHAEHTMCHIGRAIGLTQHCVMFWKKYAKLGFTMLPADMCADHQVNLTLLKNTTLASRDRAVRHLLCSVMSVVKEEMMHAQESAKHCPPKIWPLLTEAFYPNYYLGFLQKHEFNVSAMFADHNIENVGFSWYRLKKRWEWEKHQDLQRLVSEAAPLPFIGTSWGHRGSQYRKSDAPKDGVTAAAADAVAQGSAALKTGAAGLSSCGHSHAEGGGHSHHHH</sequence>
<dbReference type="InterPro" id="IPR008949">
    <property type="entry name" value="Isoprenoid_synthase_dom_sf"/>
</dbReference>
<reference evidence="3" key="1">
    <citation type="submission" date="2015-09" db="EMBL/GenBank/DDBJ databases">
        <authorList>
            <consortium name="Pathogen Informatics"/>
        </authorList>
    </citation>
    <scope>NUCLEOTIDE SEQUENCE [LARGE SCALE GENOMIC DNA]</scope>
    <source>
        <strain evidence="3">Lake Konstanz</strain>
    </source>
</reference>
<dbReference type="SUPFAM" id="SSF48576">
    <property type="entry name" value="Terpenoid synthases"/>
    <property type="match status" value="1"/>
</dbReference>
<feature type="compositionally biased region" description="Low complexity" evidence="1">
    <location>
        <begin position="81"/>
        <end position="99"/>
    </location>
</feature>
<dbReference type="Pfam" id="PF00494">
    <property type="entry name" value="SQS_PSY"/>
    <property type="match status" value="1"/>
</dbReference>
<organism evidence="2 3">
    <name type="scientific">Bodo saltans</name>
    <name type="common">Flagellated protozoan</name>
    <dbReference type="NCBI Taxonomy" id="75058"/>
    <lineage>
        <taxon>Eukaryota</taxon>
        <taxon>Discoba</taxon>
        <taxon>Euglenozoa</taxon>
        <taxon>Kinetoplastea</taxon>
        <taxon>Metakinetoplastina</taxon>
        <taxon>Eubodonida</taxon>
        <taxon>Bodonidae</taxon>
        <taxon>Bodo</taxon>
    </lineage>
</organism>
<protein>
    <submittedName>
        <fullName evidence="2">Uncharacterized protein</fullName>
    </submittedName>
</protein>
<accession>A0A0S4JIB4</accession>
<evidence type="ECO:0000256" key="1">
    <source>
        <dbReference type="SAM" id="MobiDB-lite"/>
    </source>
</evidence>